<feature type="signal peptide" evidence="1">
    <location>
        <begin position="1"/>
        <end position="23"/>
    </location>
</feature>
<feature type="domain" description="Hint" evidence="2">
    <location>
        <begin position="413"/>
        <end position="507"/>
    </location>
</feature>
<dbReference type="InterPro" id="IPR036844">
    <property type="entry name" value="Hint_dom_sf"/>
</dbReference>
<dbReference type="SUPFAM" id="SSF51294">
    <property type="entry name" value="Hedgehog/intein (Hint) domain"/>
    <property type="match status" value="1"/>
</dbReference>
<proteinExistence type="predicted"/>
<dbReference type="PROSITE" id="PS00018">
    <property type="entry name" value="EF_HAND_1"/>
    <property type="match status" value="1"/>
</dbReference>
<dbReference type="EMBL" id="JAFREP010000006">
    <property type="protein sequence ID" value="MBO1318638.1"/>
    <property type="molecule type" value="Genomic_DNA"/>
</dbReference>
<keyword evidence="5" id="KW-1185">Reference proteome</keyword>
<evidence type="ECO:0000259" key="2">
    <source>
        <dbReference type="SMART" id="SM00306"/>
    </source>
</evidence>
<dbReference type="AlphaFoldDB" id="A0A8J7U3J9"/>
<feature type="chain" id="PRO_5035391931" description="Hint domain-containing protein" evidence="1">
    <location>
        <begin position="24"/>
        <end position="587"/>
    </location>
</feature>
<dbReference type="SMART" id="SM00306">
    <property type="entry name" value="HintN"/>
    <property type="match status" value="1"/>
</dbReference>
<dbReference type="EMBL" id="JAFREP010000002">
    <property type="protein sequence ID" value="MBO1317331.1"/>
    <property type="molecule type" value="Genomic_DNA"/>
</dbReference>
<dbReference type="InterPro" id="IPR006141">
    <property type="entry name" value="Intein_N"/>
</dbReference>
<keyword evidence="1" id="KW-0732">Signal</keyword>
<dbReference type="RefSeq" id="WP_207856568.1">
    <property type="nucleotide sequence ID" value="NZ_JAFREP010000002.1"/>
</dbReference>
<dbReference type="GO" id="GO:0016539">
    <property type="term" value="P:intein-mediated protein splicing"/>
    <property type="evidence" value="ECO:0007669"/>
    <property type="project" value="InterPro"/>
</dbReference>
<dbReference type="InterPro" id="IPR003587">
    <property type="entry name" value="Hint_dom_N"/>
</dbReference>
<dbReference type="Proteomes" id="UP000664417">
    <property type="component" value="Unassembled WGS sequence"/>
</dbReference>
<name>A0A8J7U3J9_9BACT</name>
<evidence type="ECO:0000313" key="3">
    <source>
        <dbReference type="EMBL" id="MBO1317331.1"/>
    </source>
</evidence>
<accession>A0A8J7U3J9</accession>
<evidence type="ECO:0000313" key="4">
    <source>
        <dbReference type="EMBL" id="MBO1318638.1"/>
    </source>
</evidence>
<dbReference type="CDD" id="cd00081">
    <property type="entry name" value="Hint"/>
    <property type="match status" value="1"/>
</dbReference>
<organism evidence="3 5">
    <name type="scientific">Acanthopleuribacter pedis</name>
    <dbReference type="NCBI Taxonomy" id="442870"/>
    <lineage>
        <taxon>Bacteria</taxon>
        <taxon>Pseudomonadati</taxon>
        <taxon>Acidobacteriota</taxon>
        <taxon>Holophagae</taxon>
        <taxon>Acanthopleuribacterales</taxon>
        <taxon>Acanthopleuribacteraceae</taxon>
        <taxon>Acanthopleuribacter</taxon>
    </lineage>
</organism>
<dbReference type="Gene3D" id="2.170.16.10">
    <property type="entry name" value="Hedgehog/Intein (Hint) domain"/>
    <property type="match status" value="1"/>
</dbReference>
<evidence type="ECO:0000256" key="1">
    <source>
        <dbReference type="SAM" id="SignalP"/>
    </source>
</evidence>
<reference evidence="3" key="1">
    <citation type="submission" date="2021-03" db="EMBL/GenBank/DDBJ databases">
        <authorList>
            <person name="Wang G."/>
        </authorList>
    </citation>
    <scope>NUCLEOTIDE SEQUENCE</scope>
    <source>
        <strain evidence="3">KCTC 12899</strain>
    </source>
</reference>
<gene>
    <name evidence="3" type="ORF">J3U88_02580</name>
    <name evidence="4" type="ORF">J3U88_09220</name>
</gene>
<dbReference type="PROSITE" id="PS50817">
    <property type="entry name" value="INTEIN_N_TER"/>
    <property type="match status" value="1"/>
</dbReference>
<evidence type="ECO:0000313" key="5">
    <source>
        <dbReference type="Proteomes" id="UP000664417"/>
    </source>
</evidence>
<protein>
    <recommendedName>
        <fullName evidence="2">Hint domain-containing protein</fullName>
    </recommendedName>
</protein>
<comment type="caution">
    <text evidence="3">The sequence shown here is derived from an EMBL/GenBank/DDBJ whole genome shotgun (WGS) entry which is preliminary data.</text>
</comment>
<dbReference type="InterPro" id="IPR018247">
    <property type="entry name" value="EF_Hand_1_Ca_BS"/>
</dbReference>
<sequence length="587" mass="64662">MFARFSLWHALLVCLLAVASLNAAEPNVLNAKEQVSYTKGLQTLKTDAADGRLIELNLGEQWQYNTLVSHLKLRGKTPANAPQLFRFLKAERVRALKAGEIFGYKTAYVTKSEEDAPQPMHLVEAAFTHDNETAFNASASYPTGTTYTYLDVAYTSSDPNETDVPAMVEEFGGGTDVVAAGTFQPTAESAAKADTVRSINSWSISARDLNGNGSIEENEYLNVTFLSRPLLNFGGLFGLNVDEPVDHTNDGQISICMNRTWTNDCDVNLTGSPNALKVPLKGSYRTPPGYLIDPTGVDAKSKTADPQDFVKLQLTQHGGACEPQYNFSMTDFWNKVSISADRRTISWDYTGANAVDFARGCRQVQDRVEFHVNLRVPVTRFGSPEYLPIFMTTRNLKFITWNFAQLAPMKITNSCLAAGTLIQLNDGSEVAVEDITAGDLVFNEYRKKQAAPVVDTAVGFEDKPMVRIESESGRALMMTDLHPVVTVKNGVTLARDLQVGDAVPTIDGVEKLTSVTRVAYDGNVYNLKLAQRPGKNLASDNTVYANGFMVGDGTMQAHYEKLDRQRSGNILERIPAAWHDDYRNSQR</sequence>